<dbReference type="RefSeq" id="WP_012003391.1">
    <property type="nucleotide sequence ID" value="NC_009828.1"/>
</dbReference>
<reference evidence="2 3" key="2">
    <citation type="journal article" date="2009" name="Proc. Natl. Acad. Sci. U.S.A.">
        <title>On the chimeric nature, thermophilic origin, and phylogenetic placement of the Thermotogales.</title>
        <authorList>
            <person name="Zhaxybayeva O."/>
            <person name="Swithers K.S."/>
            <person name="Lapierre P."/>
            <person name="Fournier G.P."/>
            <person name="Bickhart D.M."/>
            <person name="DeBoy R.T."/>
            <person name="Nelson K.E."/>
            <person name="Nesbo C.L."/>
            <person name="Doolittle W.F."/>
            <person name="Gogarten J.P."/>
            <person name="Noll K.M."/>
        </authorList>
    </citation>
    <scope>NUCLEOTIDE SEQUENCE [LARGE SCALE GENOMIC DNA]</scope>
    <source>
        <strain evidence="3">ATCC BAA-301 / DSM 14385 / NBRC 107922 / TMO</strain>
    </source>
</reference>
<accession>A8F6Y1</accession>
<dbReference type="eggNOG" id="COG1073">
    <property type="taxonomic scope" value="Bacteria"/>
</dbReference>
<dbReference type="STRING" id="416591.Tlet_1358"/>
<dbReference type="GO" id="GO:0016787">
    <property type="term" value="F:hydrolase activity"/>
    <property type="evidence" value="ECO:0007669"/>
    <property type="project" value="InterPro"/>
</dbReference>
<keyword evidence="3" id="KW-1185">Reference proteome</keyword>
<evidence type="ECO:0000313" key="3">
    <source>
        <dbReference type="Proteomes" id="UP000002016"/>
    </source>
</evidence>
<feature type="domain" description="Dienelactone hydrolase" evidence="1">
    <location>
        <begin position="46"/>
        <end position="173"/>
    </location>
</feature>
<dbReference type="InterPro" id="IPR002925">
    <property type="entry name" value="Dienelactn_hydro"/>
</dbReference>
<proteinExistence type="predicted"/>
<dbReference type="AlphaFoldDB" id="A8F6Y1"/>
<dbReference type="SUPFAM" id="SSF53474">
    <property type="entry name" value="alpha/beta-Hydrolases"/>
    <property type="match status" value="1"/>
</dbReference>
<dbReference type="InterPro" id="IPR029058">
    <property type="entry name" value="AB_hydrolase_fold"/>
</dbReference>
<protein>
    <recommendedName>
        <fullName evidence="1">Dienelactone hydrolase domain-containing protein</fullName>
    </recommendedName>
</protein>
<dbReference type="OrthoDB" id="1704934at2"/>
<dbReference type="EMBL" id="CP000812">
    <property type="protein sequence ID" value="ABV33915.1"/>
    <property type="molecule type" value="Genomic_DNA"/>
</dbReference>
<sequence>MVSFEYSRKIPSFSSGYIMKGKNFRASVMKFPTLYEKPFPGTETVEVYQFEPKEKPVGSLMLLHGLGTINIPFLLWMAIHIASAGVTTFVPILPGNFTRTANGSVSGRDYFSADIEKMTRFWEHAVVDALTVLDLAKENNWWHNNNCLVGYCLGGMISVILTALSEDFDRTIVITSGGDVATLMWKSPTLAYFRRDIARGLGKENRMDDEKSLIENFKKDIDRLSSFSSIQQMLQSDIHPLLKIDPVAYAKYTQPQKMVFIEALFDRALPKETRKILWQALGKPKKYIIPTGHVTWLPFQYFLGSLVLKEMNIKELKRKFKLLEKPKIEEK</sequence>
<dbReference type="Gene3D" id="3.40.50.1820">
    <property type="entry name" value="alpha/beta hydrolase"/>
    <property type="match status" value="1"/>
</dbReference>
<dbReference type="Pfam" id="PF01738">
    <property type="entry name" value="DLH"/>
    <property type="match status" value="1"/>
</dbReference>
<reference evidence="2 3" key="1">
    <citation type="submission" date="2007-08" db="EMBL/GenBank/DDBJ databases">
        <title>Complete sequence of Thermotoga lettingae TMO.</title>
        <authorList>
            <consortium name="US DOE Joint Genome Institute"/>
            <person name="Copeland A."/>
            <person name="Lucas S."/>
            <person name="Lapidus A."/>
            <person name="Barry K."/>
            <person name="Glavina del Rio T."/>
            <person name="Dalin E."/>
            <person name="Tice H."/>
            <person name="Pitluck S."/>
            <person name="Foster B."/>
            <person name="Bruce D."/>
            <person name="Schmutz J."/>
            <person name="Larimer F."/>
            <person name="Land M."/>
            <person name="Hauser L."/>
            <person name="Kyrpides N."/>
            <person name="Mikhailova N."/>
            <person name="Nelson K."/>
            <person name="Gogarten J.P."/>
            <person name="Noll K."/>
            <person name="Richardson P."/>
        </authorList>
    </citation>
    <scope>NUCLEOTIDE SEQUENCE [LARGE SCALE GENOMIC DNA]</scope>
    <source>
        <strain evidence="3">ATCC BAA-301 / DSM 14385 / NBRC 107922 / TMO</strain>
    </source>
</reference>
<organism evidence="2 3">
    <name type="scientific">Pseudothermotoga lettingae (strain ATCC BAA-301 / DSM 14385 / NBRC 107922 / TMO)</name>
    <name type="common">Thermotoga lettingae</name>
    <dbReference type="NCBI Taxonomy" id="416591"/>
    <lineage>
        <taxon>Bacteria</taxon>
        <taxon>Thermotogati</taxon>
        <taxon>Thermotogota</taxon>
        <taxon>Thermotogae</taxon>
        <taxon>Thermotogales</taxon>
        <taxon>Thermotogaceae</taxon>
        <taxon>Pseudothermotoga</taxon>
    </lineage>
</organism>
<evidence type="ECO:0000259" key="1">
    <source>
        <dbReference type="Pfam" id="PF01738"/>
    </source>
</evidence>
<name>A8F6Y1_PSELT</name>
<dbReference type="Proteomes" id="UP000002016">
    <property type="component" value="Chromosome"/>
</dbReference>
<gene>
    <name evidence="2" type="ordered locus">Tlet_1358</name>
</gene>
<dbReference type="HOGENOM" id="CLU_071528_0_0_0"/>
<dbReference type="KEGG" id="tle:Tlet_1358"/>
<evidence type="ECO:0000313" key="2">
    <source>
        <dbReference type="EMBL" id="ABV33915.1"/>
    </source>
</evidence>